<gene>
    <name evidence="2" type="ORF">DLM85_18290</name>
</gene>
<evidence type="ECO:0000313" key="2">
    <source>
        <dbReference type="EMBL" id="RAK64637.1"/>
    </source>
</evidence>
<reference evidence="3" key="1">
    <citation type="submission" date="2018-05" db="EMBL/GenBank/DDBJ databases">
        <authorList>
            <person name="Nie L."/>
        </authorList>
    </citation>
    <scope>NUCLEOTIDE SEQUENCE [LARGE SCALE GENOMIC DNA]</scope>
    <source>
        <strain evidence="3">NL</strain>
    </source>
</reference>
<dbReference type="EMBL" id="QHKM01000006">
    <property type="protein sequence ID" value="RAK64637.1"/>
    <property type="molecule type" value="Genomic_DNA"/>
</dbReference>
<organism evidence="2 3">
    <name type="scientific">Hymenobacter edaphi</name>
    <dbReference type="NCBI Taxonomy" id="2211146"/>
    <lineage>
        <taxon>Bacteria</taxon>
        <taxon>Pseudomonadati</taxon>
        <taxon>Bacteroidota</taxon>
        <taxon>Cytophagia</taxon>
        <taxon>Cytophagales</taxon>
        <taxon>Hymenobacteraceae</taxon>
        <taxon>Hymenobacter</taxon>
    </lineage>
</organism>
<dbReference type="AlphaFoldDB" id="A0A328BCB4"/>
<keyword evidence="3" id="KW-1185">Reference proteome</keyword>
<proteinExistence type="predicted"/>
<evidence type="ECO:0000256" key="1">
    <source>
        <dbReference type="SAM" id="Phobius"/>
    </source>
</evidence>
<accession>A0A328BCB4</accession>
<name>A0A328BCB4_9BACT</name>
<comment type="caution">
    <text evidence="2">The sequence shown here is derived from an EMBL/GenBank/DDBJ whole genome shotgun (WGS) entry which is preliminary data.</text>
</comment>
<evidence type="ECO:0000313" key="3">
    <source>
        <dbReference type="Proteomes" id="UP000248553"/>
    </source>
</evidence>
<feature type="transmembrane region" description="Helical" evidence="1">
    <location>
        <begin position="67"/>
        <end position="87"/>
    </location>
</feature>
<feature type="transmembrane region" description="Helical" evidence="1">
    <location>
        <begin position="34"/>
        <end position="55"/>
    </location>
</feature>
<keyword evidence="1" id="KW-0812">Transmembrane</keyword>
<sequence>MVGGTLLWQALLFVAAIEVSTNHLLSTHTRHQTLLATGLVLGGEVLNLVALARLIRHPKPSVVNGAWTGVAVLALLLGLLLYLINALRDYAQALRD</sequence>
<feature type="transmembrane region" description="Helical" evidence="1">
    <location>
        <begin position="6"/>
        <end position="25"/>
    </location>
</feature>
<dbReference type="Proteomes" id="UP000248553">
    <property type="component" value="Unassembled WGS sequence"/>
</dbReference>
<protein>
    <submittedName>
        <fullName evidence="2">Uncharacterized protein</fullName>
    </submittedName>
</protein>
<keyword evidence="1" id="KW-0472">Membrane</keyword>
<keyword evidence="1" id="KW-1133">Transmembrane helix</keyword>